<sequence length="212" mass="22671">MSIHIENLFFAYGEKQILRDINLHIKSGENIGIVGVSGCGKSTLLKLLAGLYSAQKGIIEVHGVRKPEDIRRNVSMVVQNIMLFPASIKDNITCGHPMSDEVIRQACDAAQLSDWIATLPDGIDTFVGERGGKVSGGQAQRIAIARAIAKNAPVVLLDEATSALDGDTSKAVLSAIESLAKGKTVVSVSHRPEALMGCSRVYRLEGGQLYSE</sequence>
<dbReference type="InterPro" id="IPR003439">
    <property type="entry name" value="ABC_transporter-like_ATP-bd"/>
</dbReference>
<evidence type="ECO:0000259" key="3">
    <source>
        <dbReference type="PROSITE" id="PS50893"/>
    </source>
</evidence>
<name>A0A2S8R8X5_9FIRM</name>
<dbReference type="Pfam" id="PF00005">
    <property type="entry name" value="ABC_tran"/>
    <property type="match status" value="1"/>
</dbReference>
<dbReference type="PROSITE" id="PS50893">
    <property type="entry name" value="ABC_TRANSPORTER_2"/>
    <property type="match status" value="1"/>
</dbReference>
<reference evidence="4 5" key="1">
    <citation type="journal article" date="2018" name="Syst. Appl. Microbiol.">
        <title>Characterization and high-quality draft genome sequence of Herbivorax saccincola A7, an anaerobic, alkaliphilic, thermophilic, cellulolytic, and xylanolytic bacterium.</title>
        <authorList>
            <person name="Aikawa S."/>
            <person name="Baramee S."/>
            <person name="Sermsathanaswadi J."/>
            <person name="Thianheng P."/>
            <person name="Tachaapaikoon C."/>
            <person name="Shikata A."/>
            <person name="Waeonukul R."/>
            <person name="Pason P."/>
            <person name="Ratanakhanokchai K."/>
            <person name="Kosugi A."/>
        </authorList>
    </citation>
    <scope>NUCLEOTIDE SEQUENCE [LARGE SCALE GENOMIC DNA]</scope>
    <source>
        <strain evidence="4 5">A7</strain>
    </source>
</reference>
<dbReference type="GO" id="GO:0034040">
    <property type="term" value="F:ATPase-coupled lipid transmembrane transporter activity"/>
    <property type="evidence" value="ECO:0007669"/>
    <property type="project" value="TreeGrafter"/>
</dbReference>
<dbReference type="PANTHER" id="PTHR24221:SF654">
    <property type="entry name" value="ATP-BINDING CASSETTE SUB-FAMILY B MEMBER 6"/>
    <property type="match status" value="1"/>
</dbReference>
<proteinExistence type="predicted"/>
<dbReference type="PANTHER" id="PTHR24221">
    <property type="entry name" value="ATP-BINDING CASSETTE SUB-FAMILY B"/>
    <property type="match status" value="1"/>
</dbReference>
<dbReference type="SMART" id="SM00382">
    <property type="entry name" value="AAA"/>
    <property type="match status" value="1"/>
</dbReference>
<dbReference type="EMBL" id="NEMB01000003">
    <property type="protein sequence ID" value="PQQ66243.1"/>
    <property type="molecule type" value="Genomic_DNA"/>
</dbReference>
<dbReference type="OrthoDB" id="9762778at2"/>
<dbReference type="InterPro" id="IPR003593">
    <property type="entry name" value="AAA+_ATPase"/>
</dbReference>
<dbReference type="GO" id="GO:0005524">
    <property type="term" value="F:ATP binding"/>
    <property type="evidence" value="ECO:0007669"/>
    <property type="project" value="UniProtKB-KW"/>
</dbReference>
<feature type="domain" description="ABC transporter" evidence="3">
    <location>
        <begin position="3"/>
        <end position="212"/>
    </location>
</feature>
<dbReference type="RefSeq" id="WP_105367759.1">
    <property type="nucleotide sequence ID" value="NZ_NEMB01000003.1"/>
</dbReference>
<dbReference type="SUPFAM" id="SSF52540">
    <property type="entry name" value="P-loop containing nucleoside triphosphate hydrolases"/>
    <property type="match status" value="1"/>
</dbReference>
<dbReference type="AlphaFoldDB" id="A0A2S8R8X5"/>
<dbReference type="GO" id="GO:0016887">
    <property type="term" value="F:ATP hydrolysis activity"/>
    <property type="evidence" value="ECO:0007669"/>
    <property type="project" value="InterPro"/>
</dbReference>
<dbReference type="InterPro" id="IPR027417">
    <property type="entry name" value="P-loop_NTPase"/>
</dbReference>
<evidence type="ECO:0000256" key="1">
    <source>
        <dbReference type="ARBA" id="ARBA00022741"/>
    </source>
</evidence>
<dbReference type="InterPro" id="IPR017871">
    <property type="entry name" value="ABC_transporter-like_CS"/>
</dbReference>
<evidence type="ECO:0000256" key="2">
    <source>
        <dbReference type="ARBA" id="ARBA00022840"/>
    </source>
</evidence>
<dbReference type="InterPro" id="IPR039421">
    <property type="entry name" value="Type_1_exporter"/>
</dbReference>
<evidence type="ECO:0000313" key="4">
    <source>
        <dbReference type="EMBL" id="PQQ66243.1"/>
    </source>
</evidence>
<protein>
    <recommendedName>
        <fullName evidence="3">ABC transporter domain-containing protein</fullName>
    </recommendedName>
</protein>
<accession>A0A2S8R8X5</accession>
<dbReference type="Gene3D" id="3.40.50.300">
    <property type="entry name" value="P-loop containing nucleotide triphosphate hydrolases"/>
    <property type="match status" value="1"/>
</dbReference>
<dbReference type="PROSITE" id="PS00211">
    <property type="entry name" value="ABC_TRANSPORTER_1"/>
    <property type="match status" value="1"/>
</dbReference>
<organism evidence="4 5">
    <name type="scientific">Acetivibrio saccincola</name>
    <dbReference type="NCBI Taxonomy" id="1677857"/>
    <lineage>
        <taxon>Bacteria</taxon>
        <taxon>Bacillati</taxon>
        <taxon>Bacillota</taxon>
        <taxon>Clostridia</taxon>
        <taxon>Eubacteriales</taxon>
        <taxon>Oscillospiraceae</taxon>
        <taxon>Acetivibrio</taxon>
    </lineage>
</organism>
<keyword evidence="2" id="KW-0067">ATP-binding</keyword>
<comment type="caution">
    <text evidence="4">The sequence shown here is derived from an EMBL/GenBank/DDBJ whole genome shotgun (WGS) entry which is preliminary data.</text>
</comment>
<gene>
    <name evidence="4" type="ORF">B9R14_05420</name>
</gene>
<keyword evidence="1" id="KW-0547">Nucleotide-binding</keyword>
<evidence type="ECO:0000313" key="5">
    <source>
        <dbReference type="Proteomes" id="UP000239720"/>
    </source>
</evidence>
<dbReference type="Proteomes" id="UP000239720">
    <property type="component" value="Unassembled WGS sequence"/>
</dbReference>